<comment type="cofactor">
    <cofactor evidence="5">
        <name>Cu(2+)</name>
        <dbReference type="ChEBI" id="CHEBI:29036"/>
    </cofactor>
</comment>
<feature type="domain" description="Fibronectin type-III" evidence="14">
    <location>
        <begin position="64"/>
        <end position="160"/>
    </location>
</feature>
<protein>
    <recommendedName>
        <fullName evidence="13">Purple acid phosphatase</fullName>
        <ecNumber evidence="13">3.1.3.2</ecNumber>
    </recommendedName>
</protein>
<accession>A0A9K3I0V4</accession>
<keyword evidence="9 13" id="KW-0378">Hydrolase</keyword>
<dbReference type="CDD" id="cd00839">
    <property type="entry name" value="MPP_PAPs"/>
    <property type="match status" value="1"/>
</dbReference>
<dbReference type="EC" id="3.1.3.2" evidence="13"/>
<keyword evidence="7" id="KW-0479">Metal-binding</keyword>
<evidence type="ECO:0000256" key="2">
    <source>
        <dbReference type="ARBA" id="ARBA00001936"/>
    </source>
</evidence>
<keyword evidence="8" id="KW-0732">Signal</keyword>
<dbReference type="InterPro" id="IPR039331">
    <property type="entry name" value="PAPs-like"/>
</dbReference>
<dbReference type="Gene3D" id="3.60.21.10">
    <property type="match status" value="1"/>
</dbReference>
<reference evidence="15" key="2">
    <citation type="submission" date="2020-06" db="EMBL/GenBank/DDBJ databases">
        <title>Helianthus annuus Genome sequencing and assembly Release 2.</title>
        <authorList>
            <person name="Gouzy J."/>
            <person name="Langlade N."/>
            <person name="Munos S."/>
        </authorList>
    </citation>
    <scope>NUCLEOTIDE SEQUENCE</scope>
    <source>
        <tissue evidence="15">Leaves</tissue>
    </source>
</reference>
<comment type="caution">
    <text evidence="15">The sequence shown here is derived from an EMBL/GenBank/DDBJ whole genome shotgun (WGS) entry which is preliminary data.</text>
</comment>
<dbReference type="PANTHER" id="PTHR22953">
    <property type="entry name" value="ACID PHOSPHATASE RELATED"/>
    <property type="match status" value="1"/>
</dbReference>
<keyword evidence="12" id="KW-0325">Glycoprotein</keyword>
<dbReference type="GO" id="GO:0046872">
    <property type="term" value="F:metal ion binding"/>
    <property type="evidence" value="ECO:0007669"/>
    <property type="project" value="UniProtKB-KW"/>
</dbReference>
<evidence type="ECO:0000256" key="11">
    <source>
        <dbReference type="ARBA" id="ARBA00023004"/>
    </source>
</evidence>
<evidence type="ECO:0000256" key="10">
    <source>
        <dbReference type="ARBA" id="ARBA00022833"/>
    </source>
</evidence>
<dbReference type="FunFam" id="3.60.21.10:FF:000034">
    <property type="entry name" value="Fe(3+)-Zn(2+) purple acid phosphatase"/>
    <property type="match status" value="1"/>
</dbReference>
<dbReference type="FunFam" id="2.60.40.380:FF:000001">
    <property type="entry name" value="Fe(3+)-Zn(2+) purple acid phosphatase"/>
    <property type="match status" value="1"/>
</dbReference>
<keyword evidence="11" id="KW-0408">Iron</keyword>
<dbReference type="SUPFAM" id="SSF56300">
    <property type="entry name" value="Metallo-dependent phosphatases"/>
    <property type="match status" value="1"/>
</dbReference>
<evidence type="ECO:0000259" key="14">
    <source>
        <dbReference type="PROSITE" id="PS50853"/>
    </source>
</evidence>
<evidence type="ECO:0000313" key="16">
    <source>
        <dbReference type="Proteomes" id="UP000215914"/>
    </source>
</evidence>
<dbReference type="PANTHER" id="PTHR22953:SF55">
    <property type="entry name" value="BIFUNCTIONAL PURPLE ACID PHOSPHATASE 26"/>
    <property type="match status" value="1"/>
</dbReference>
<evidence type="ECO:0000256" key="1">
    <source>
        <dbReference type="ARBA" id="ARBA00000032"/>
    </source>
</evidence>
<dbReference type="Gene3D" id="2.60.40.380">
    <property type="entry name" value="Purple acid phosphatase-like, N-terminal"/>
    <property type="match status" value="1"/>
</dbReference>
<dbReference type="Pfam" id="PF00149">
    <property type="entry name" value="Metallophos"/>
    <property type="match status" value="1"/>
</dbReference>
<keyword evidence="10" id="KW-0862">Zinc</keyword>
<comment type="cofactor">
    <cofactor evidence="3">
        <name>Zn(2+)</name>
        <dbReference type="ChEBI" id="CHEBI:29105"/>
    </cofactor>
</comment>
<name>A0A9K3I0V4_HELAN</name>
<dbReference type="GO" id="GO:0003993">
    <property type="term" value="F:acid phosphatase activity"/>
    <property type="evidence" value="ECO:0000318"/>
    <property type="project" value="GO_Central"/>
</dbReference>
<evidence type="ECO:0000256" key="13">
    <source>
        <dbReference type="RuleBase" id="RU361203"/>
    </source>
</evidence>
<evidence type="ECO:0000313" key="15">
    <source>
        <dbReference type="EMBL" id="KAF5788203.1"/>
    </source>
</evidence>
<dbReference type="PROSITE" id="PS50853">
    <property type="entry name" value="FN3"/>
    <property type="match status" value="1"/>
</dbReference>
<gene>
    <name evidence="15" type="ORF">HanXRQr2_Chr10g0461411</name>
</gene>
<proteinExistence type="inferred from homology"/>
<organism evidence="15 16">
    <name type="scientific">Helianthus annuus</name>
    <name type="common">Common sunflower</name>
    <dbReference type="NCBI Taxonomy" id="4232"/>
    <lineage>
        <taxon>Eukaryota</taxon>
        <taxon>Viridiplantae</taxon>
        <taxon>Streptophyta</taxon>
        <taxon>Embryophyta</taxon>
        <taxon>Tracheophyta</taxon>
        <taxon>Spermatophyta</taxon>
        <taxon>Magnoliopsida</taxon>
        <taxon>eudicotyledons</taxon>
        <taxon>Gunneridae</taxon>
        <taxon>Pentapetalae</taxon>
        <taxon>asterids</taxon>
        <taxon>campanulids</taxon>
        <taxon>Asterales</taxon>
        <taxon>Asteraceae</taxon>
        <taxon>Asteroideae</taxon>
        <taxon>Heliantheae alliance</taxon>
        <taxon>Heliantheae</taxon>
        <taxon>Helianthus</taxon>
    </lineage>
</organism>
<reference evidence="15" key="1">
    <citation type="journal article" date="2017" name="Nature">
        <title>The sunflower genome provides insights into oil metabolism, flowering and Asterid evolution.</title>
        <authorList>
            <person name="Badouin H."/>
            <person name="Gouzy J."/>
            <person name="Grassa C.J."/>
            <person name="Murat F."/>
            <person name="Staton S.E."/>
            <person name="Cottret L."/>
            <person name="Lelandais-Briere C."/>
            <person name="Owens G.L."/>
            <person name="Carrere S."/>
            <person name="Mayjonade B."/>
            <person name="Legrand L."/>
            <person name="Gill N."/>
            <person name="Kane N.C."/>
            <person name="Bowers J.E."/>
            <person name="Hubner S."/>
            <person name="Bellec A."/>
            <person name="Berard A."/>
            <person name="Berges H."/>
            <person name="Blanchet N."/>
            <person name="Boniface M.C."/>
            <person name="Brunel D."/>
            <person name="Catrice O."/>
            <person name="Chaidir N."/>
            <person name="Claudel C."/>
            <person name="Donnadieu C."/>
            <person name="Faraut T."/>
            <person name="Fievet G."/>
            <person name="Helmstetter N."/>
            <person name="King M."/>
            <person name="Knapp S.J."/>
            <person name="Lai Z."/>
            <person name="Le Paslier M.C."/>
            <person name="Lippi Y."/>
            <person name="Lorenzon L."/>
            <person name="Mandel J.R."/>
            <person name="Marage G."/>
            <person name="Marchand G."/>
            <person name="Marquand E."/>
            <person name="Bret-Mestries E."/>
            <person name="Morien E."/>
            <person name="Nambeesan S."/>
            <person name="Nguyen T."/>
            <person name="Pegot-Espagnet P."/>
            <person name="Pouilly N."/>
            <person name="Raftis F."/>
            <person name="Sallet E."/>
            <person name="Schiex T."/>
            <person name="Thomas J."/>
            <person name="Vandecasteele C."/>
            <person name="Vares D."/>
            <person name="Vear F."/>
            <person name="Vautrin S."/>
            <person name="Crespi M."/>
            <person name="Mangin B."/>
            <person name="Burke J.M."/>
            <person name="Salse J."/>
            <person name="Munos S."/>
            <person name="Vincourt P."/>
            <person name="Rieseberg L.H."/>
            <person name="Langlade N.B."/>
        </authorList>
    </citation>
    <scope>NUCLEOTIDE SEQUENCE</scope>
    <source>
        <tissue evidence="15">Leaves</tissue>
    </source>
</reference>
<dbReference type="Gramene" id="mRNA:HanXRQr2_Chr10g0461411">
    <property type="protein sequence ID" value="mRNA:HanXRQr2_Chr10g0461411"/>
    <property type="gene ID" value="HanXRQr2_Chr10g0461411"/>
</dbReference>
<dbReference type="InterPro" id="IPR008963">
    <property type="entry name" value="Purple_acid_Pase-like_N"/>
</dbReference>
<evidence type="ECO:0000256" key="3">
    <source>
        <dbReference type="ARBA" id="ARBA00001947"/>
    </source>
</evidence>
<evidence type="ECO:0000256" key="8">
    <source>
        <dbReference type="ARBA" id="ARBA00022729"/>
    </source>
</evidence>
<evidence type="ECO:0000256" key="7">
    <source>
        <dbReference type="ARBA" id="ARBA00022723"/>
    </source>
</evidence>
<evidence type="ECO:0000256" key="12">
    <source>
        <dbReference type="ARBA" id="ARBA00023180"/>
    </source>
</evidence>
<evidence type="ECO:0000256" key="5">
    <source>
        <dbReference type="ARBA" id="ARBA00001973"/>
    </source>
</evidence>
<dbReference type="InterPro" id="IPR025733">
    <property type="entry name" value="PAPs_C"/>
</dbReference>
<dbReference type="SUPFAM" id="SSF49363">
    <property type="entry name" value="Purple acid phosphatase, N-terminal domain"/>
    <property type="match status" value="1"/>
</dbReference>
<dbReference type="InterPro" id="IPR015914">
    <property type="entry name" value="PAPs_N"/>
</dbReference>
<dbReference type="Proteomes" id="UP000215914">
    <property type="component" value="Unassembled WGS sequence"/>
</dbReference>
<evidence type="ECO:0000256" key="9">
    <source>
        <dbReference type="ARBA" id="ARBA00022801"/>
    </source>
</evidence>
<sequence length="510" mass="59105">MLFWGKDKKMKFMIPEFLVFGCVLLSLIDNVYSGITSSFIRSEFPAVDMPLDHEVFAIPSGYNAPQQVHITQGDYDGKAVIIMWVTPSEPGSNHVKYGTSKKKYDFTAHGSTVKNYTFYNYKSGFLHSCLVKDLEYNTKYYYQIGEGNSARSFWFKTPPKIDPNAYYKFGIIGDLGQTFNSLSTLEHYIESGAETVLFVGDLSYSDEHEFDEMGERWDSYARFVERNAAYQPWLWIVGNHEVEYLPEINEVEPFREYLNRYTTPYTASGSSSPLWYAVRRASAHIIFLSSYSPYVKYTPQYEWLLAEFKKVDRKKTPWLFVLMHSPLYNSNSAHYMEAESMRVVFESWFVQYKVDLVFAGHVHAYERSHRISNIRYNISNGLSSPIPDESAPMYITIGDGGNLEGLASSYNDPQPDYSAFREASYGHSTLEIMNKTHAFYHWNRNDDGKKVKTDSVVLHNQYWLEVDGYRVEFFNPICNQEKQEVYPKFVISYNSTKTYACHVIVVILSH</sequence>
<dbReference type="Pfam" id="PF16656">
    <property type="entry name" value="Pur_ac_phosph_N"/>
    <property type="match status" value="1"/>
</dbReference>
<comment type="catalytic activity">
    <reaction evidence="1 13">
        <text>a phosphate monoester + H2O = an alcohol + phosphate</text>
        <dbReference type="Rhea" id="RHEA:15017"/>
        <dbReference type="ChEBI" id="CHEBI:15377"/>
        <dbReference type="ChEBI" id="CHEBI:30879"/>
        <dbReference type="ChEBI" id="CHEBI:43474"/>
        <dbReference type="ChEBI" id="CHEBI:67140"/>
        <dbReference type="EC" id="3.1.3.2"/>
    </reaction>
</comment>
<dbReference type="Pfam" id="PF14008">
    <property type="entry name" value="Metallophos_C"/>
    <property type="match status" value="1"/>
</dbReference>
<dbReference type="InterPro" id="IPR004843">
    <property type="entry name" value="Calcineurin-like_PHP"/>
</dbReference>
<dbReference type="InterPro" id="IPR003961">
    <property type="entry name" value="FN3_dom"/>
</dbReference>
<dbReference type="InterPro" id="IPR041792">
    <property type="entry name" value="MPP_PAP"/>
</dbReference>
<evidence type="ECO:0000256" key="4">
    <source>
        <dbReference type="ARBA" id="ARBA00001962"/>
    </source>
</evidence>
<comment type="cofactor">
    <cofactor evidence="2">
        <name>Mn(2+)</name>
        <dbReference type="ChEBI" id="CHEBI:29035"/>
    </cofactor>
</comment>
<dbReference type="AlphaFoldDB" id="A0A9K3I0V4"/>
<comment type="similarity">
    <text evidence="6 13">Belongs to the metallophosphoesterase superfamily. Purple acid phosphatase family.</text>
</comment>
<dbReference type="EMBL" id="MNCJ02000325">
    <property type="protein sequence ID" value="KAF5788203.1"/>
    <property type="molecule type" value="Genomic_DNA"/>
</dbReference>
<evidence type="ECO:0000256" key="6">
    <source>
        <dbReference type="ARBA" id="ARBA00008723"/>
    </source>
</evidence>
<comment type="cofactor">
    <cofactor evidence="4">
        <name>Fe cation</name>
        <dbReference type="ChEBI" id="CHEBI:24875"/>
    </cofactor>
</comment>
<keyword evidence="16" id="KW-1185">Reference proteome</keyword>
<dbReference type="GO" id="GO:0055062">
    <property type="term" value="P:phosphate ion homeostasis"/>
    <property type="evidence" value="ECO:0000318"/>
    <property type="project" value="GO_Central"/>
</dbReference>
<dbReference type="InterPro" id="IPR029052">
    <property type="entry name" value="Metallo-depent_PP-like"/>
</dbReference>